<dbReference type="InterPro" id="IPR009057">
    <property type="entry name" value="Homeodomain-like_sf"/>
</dbReference>
<dbReference type="InterPro" id="IPR009594">
    <property type="entry name" value="Tscrpt_reg_HTH_AraC_N"/>
</dbReference>
<evidence type="ECO:0000313" key="5">
    <source>
        <dbReference type="Proteomes" id="UP000037425"/>
    </source>
</evidence>
<evidence type="ECO:0000259" key="3">
    <source>
        <dbReference type="PROSITE" id="PS01124"/>
    </source>
</evidence>
<dbReference type="PROSITE" id="PS01124">
    <property type="entry name" value="HTH_ARAC_FAMILY_2"/>
    <property type="match status" value="1"/>
</dbReference>
<dbReference type="Pfam" id="PF06719">
    <property type="entry name" value="AraC_N"/>
    <property type="match status" value="1"/>
</dbReference>
<evidence type="ECO:0000313" key="4">
    <source>
        <dbReference type="EMBL" id="KOF15572.1"/>
    </source>
</evidence>
<dbReference type="PATRIC" id="fig|106592.7.peg.2401"/>
<dbReference type="EMBL" id="LGAP01000018">
    <property type="protein sequence ID" value="KOF15572.1"/>
    <property type="molecule type" value="Genomic_DNA"/>
</dbReference>
<name>A0A0L8BLK8_ENSAD</name>
<evidence type="ECO:0000256" key="1">
    <source>
        <dbReference type="ARBA" id="ARBA00023015"/>
    </source>
</evidence>
<evidence type="ECO:0000256" key="2">
    <source>
        <dbReference type="ARBA" id="ARBA00023163"/>
    </source>
</evidence>
<organism evidence="4 5">
    <name type="scientific">Ensifer adhaerens</name>
    <name type="common">Sinorhizobium morelense</name>
    <dbReference type="NCBI Taxonomy" id="106592"/>
    <lineage>
        <taxon>Bacteria</taxon>
        <taxon>Pseudomonadati</taxon>
        <taxon>Pseudomonadota</taxon>
        <taxon>Alphaproteobacteria</taxon>
        <taxon>Hyphomicrobiales</taxon>
        <taxon>Rhizobiaceae</taxon>
        <taxon>Sinorhizobium/Ensifer group</taxon>
        <taxon>Ensifer</taxon>
    </lineage>
</organism>
<dbReference type="GO" id="GO:0043565">
    <property type="term" value="F:sequence-specific DNA binding"/>
    <property type="evidence" value="ECO:0007669"/>
    <property type="project" value="InterPro"/>
</dbReference>
<dbReference type="InterPro" id="IPR018060">
    <property type="entry name" value="HTH_AraC"/>
</dbReference>
<gene>
    <name evidence="4" type="ORF">AC244_22655</name>
</gene>
<sequence>MATSETIMQPRDLREETAPLRARILDMLSQLPWDGVRYGHPVPGLSLYRIIEPAGPFSSVSEPSVALIIKGSKRVHVGNETLVYDESCFFMTAIGLPMTGQICEASENEPYVAATLRLDLEKLRRIIADYDIQPPDAPERDLGVVVGAATPELFDALSRLISLANAPADIPFLANQIQSEILYRLLTGEQGARLRRFALAGTNSNRVAKAVAWLKENYARPLRVEELAEIANMGVSTLHHHFRAMTAMSPLQFQKHLRLHHARELMLSESLDAATAALRVGYESQTQFNREYRRAFGHPPLRDIKAILSSSDSKRRDSIG</sequence>
<dbReference type="PANTHER" id="PTHR43436">
    <property type="entry name" value="ARAC-FAMILY TRANSCRIPTIONAL REGULATOR"/>
    <property type="match status" value="1"/>
</dbReference>
<dbReference type="GO" id="GO:0003700">
    <property type="term" value="F:DNA-binding transcription factor activity"/>
    <property type="evidence" value="ECO:0007669"/>
    <property type="project" value="InterPro"/>
</dbReference>
<dbReference type="Proteomes" id="UP000037425">
    <property type="component" value="Unassembled WGS sequence"/>
</dbReference>
<dbReference type="AlphaFoldDB" id="A0A0L8BLK8"/>
<dbReference type="SUPFAM" id="SSF46689">
    <property type="entry name" value="Homeodomain-like"/>
    <property type="match status" value="2"/>
</dbReference>
<reference evidence="5" key="1">
    <citation type="submission" date="2015-07" db="EMBL/GenBank/DDBJ databases">
        <title>Whole genome sequence of an Ensifer adhaerens strain isolated from a cave pool in the Wind Cave National Park.</title>
        <authorList>
            <person name="Eng W.W.H."/>
            <person name="Gan H.M."/>
            <person name="Barton H.A."/>
            <person name="Savka M.A."/>
        </authorList>
    </citation>
    <scope>NUCLEOTIDE SEQUENCE [LARGE SCALE GENOMIC DNA]</scope>
    <source>
        <strain evidence="5">SD006</strain>
    </source>
</reference>
<dbReference type="OrthoDB" id="9802263at2"/>
<dbReference type="Gene3D" id="1.10.10.60">
    <property type="entry name" value="Homeodomain-like"/>
    <property type="match status" value="1"/>
</dbReference>
<keyword evidence="2" id="KW-0804">Transcription</keyword>
<comment type="caution">
    <text evidence="4">The sequence shown here is derived from an EMBL/GenBank/DDBJ whole genome shotgun (WGS) entry which is preliminary data.</text>
</comment>
<dbReference type="Pfam" id="PF12833">
    <property type="entry name" value="HTH_18"/>
    <property type="match status" value="1"/>
</dbReference>
<proteinExistence type="predicted"/>
<dbReference type="SMART" id="SM00342">
    <property type="entry name" value="HTH_ARAC"/>
    <property type="match status" value="1"/>
</dbReference>
<keyword evidence="1" id="KW-0805">Transcription regulation</keyword>
<dbReference type="RefSeq" id="WP_053251069.1">
    <property type="nucleotide sequence ID" value="NZ_LGAP01000018.1"/>
</dbReference>
<accession>A0A0L8BLK8</accession>
<feature type="domain" description="HTH araC/xylS-type" evidence="3">
    <location>
        <begin position="208"/>
        <end position="306"/>
    </location>
</feature>
<dbReference type="PANTHER" id="PTHR43436:SF1">
    <property type="entry name" value="TRANSCRIPTIONAL REGULATORY PROTEIN"/>
    <property type="match status" value="1"/>
</dbReference>
<protein>
    <submittedName>
        <fullName evidence="4">AraC family transcriptional regulator</fullName>
    </submittedName>
</protein>